<dbReference type="InterPro" id="IPR008271">
    <property type="entry name" value="Ser/Thr_kinase_AS"/>
</dbReference>
<name>A0ABQ8EYE9_9FUNG</name>
<dbReference type="EMBL" id="JAFCIX010000491">
    <property type="protein sequence ID" value="KAH6588810.1"/>
    <property type="molecule type" value="Genomic_DNA"/>
</dbReference>
<evidence type="ECO:0000313" key="2">
    <source>
        <dbReference type="EMBL" id="KAH6588810.1"/>
    </source>
</evidence>
<dbReference type="PANTHER" id="PTHR24348">
    <property type="entry name" value="SERINE/THREONINE-PROTEIN KINASE UNC-51-RELATED"/>
    <property type="match status" value="1"/>
</dbReference>
<organism evidence="2 3">
    <name type="scientific">Batrachochytrium salamandrivorans</name>
    <dbReference type="NCBI Taxonomy" id="1357716"/>
    <lineage>
        <taxon>Eukaryota</taxon>
        <taxon>Fungi</taxon>
        <taxon>Fungi incertae sedis</taxon>
        <taxon>Chytridiomycota</taxon>
        <taxon>Chytridiomycota incertae sedis</taxon>
        <taxon>Chytridiomycetes</taxon>
        <taxon>Rhizophydiales</taxon>
        <taxon>Rhizophydiales incertae sedis</taxon>
        <taxon>Batrachochytrium</taxon>
    </lineage>
</organism>
<accession>A0ABQ8EYE9</accession>
<dbReference type="InterPro" id="IPR045269">
    <property type="entry name" value="Atg1-like"/>
</dbReference>
<dbReference type="PROSITE" id="PS00108">
    <property type="entry name" value="PROTEIN_KINASE_ST"/>
    <property type="match status" value="1"/>
</dbReference>
<dbReference type="SUPFAM" id="SSF56112">
    <property type="entry name" value="Protein kinase-like (PK-like)"/>
    <property type="match status" value="1"/>
</dbReference>
<dbReference type="PROSITE" id="PS50011">
    <property type="entry name" value="PROTEIN_KINASE_DOM"/>
    <property type="match status" value="1"/>
</dbReference>
<dbReference type="SMART" id="SM00220">
    <property type="entry name" value="S_TKc"/>
    <property type="match status" value="1"/>
</dbReference>
<feature type="domain" description="Protein kinase" evidence="1">
    <location>
        <begin position="10"/>
        <end position="308"/>
    </location>
</feature>
<dbReference type="InterPro" id="IPR000719">
    <property type="entry name" value="Prot_kinase_dom"/>
</dbReference>
<evidence type="ECO:0000259" key="1">
    <source>
        <dbReference type="PROSITE" id="PS50011"/>
    </source>
</evidence>
<dbReference type="Proteomes" id="UP001648503">
    <property type="component" value="Unassembled WGS sequence"/>
</dbReference>
<keyword evidence="3" id="KW-1185">Reference proteome</keyword>
<evidence type="ECO:0000313" key="3">
    <source>
        <dbReference type="Proteomes" id="UP001648503"/>
    </source>
</evidence>
<gene>
    <name evidence="2" type="ORF">BASA50_010453</name>
</gene>
<reference evidence="2 3" key="1">
    <citation type="submission" date="2021-02" db="EMBL/GenBank/DDBJ databases">
        <title>Variation within the Batrachochytrium salamandrivorans European outbreak.</title>
        <authorList>
            <person name="Kelly M."/>
            <person name="Pasmans F."/>
            <person name="Shea T.P."/>
            <person name="Munoz J.F."/>
            <person name="Carranza S."/>
            <person name="Cuomo C.A."/>
            <person name="Martel A."/>
        </authorList>
    </citation>
    <scope>NUCLEOTIDE SEQUENCE [LARGE SCALE GENOMIC DNA]</scope>
    <source>
        <strain evidence="2 3">AMFP18/2</strain>
    </source>
</reference>
<dbReference type="Gene3D" id="1.10.510.10">
    <property type="entry name" value="Transferase(Phosphotransferase) domain 1"/>
    <property type="match status" value="1"/>
</dbReference>
<dbReference type="Pfam" id="PF00069">
    <property type="entry name" value="Pkinase"/>
    <property type="match status" value="1"/>
</dbReference>
<dbReference type="PANTHER" id="PTHR24348:SF68">
    <property type="entry name" value="SERINE_THREONINE-PROTEIN KINASE ATG1C"/>
    <property type="match status" value="1"/>
</dbReference>
<proteinExistence type="predicted"/>
<protein>
    <recommendedName>
        <fullName evidence="1">Protein kinase domain-containing protein</fullName>
    </recommendedName>
</protein>
<sequence>MSIQALPPSYQILCKLGAGTSSSVYLATVRPTAYQRLSVTPSQSHRVAIKAIKKQRLDSQQRQDRLMQEIAIVKKLSHPHIVQLLDFEWDASFVYLVFEYCDMHTLADYLAKQQLRRLSESASRGFFRQIVSGMEILHQNNIIHRDLKSENILLTRNAYGVTICKIADFGIADGGTSNDDRPAWTRAIIGRSTSQNSSNRVLSGRIGTLLYMAPEVLQDPMYDSRCDIWSLGIIFYEMLSGTTPFATSTQSTDTLMTTILSIRETALHLPESIATLVSVQAAHLIPQLLSPNPHHRITFKQLFNHTYVDLSHLPSTTSLQKSDAHLCEASRCEEVVRQMTTQTSRSRSSDRLSAIEAAVVEYTECVAHLLAYAEFRGIKNALDLRKRASMYLNRIEFLRGLSGDLQKKDSS</sequence>
<dbReference type="InterPro" id="IPR011009">
    <property type="entry name" value="Kinase-like_dom_sf"/>
</dbReference>
<comment type="caution">
    <text evidence="2">The sequence shown here is derived from an EMBL/GenBank/DDBJ whole genome shotgun (WGS) entry which is preliminary data.</text>
</comment>